<organism evidence="2 3">
    <name type="scientific">Mageeibacillus indolicus</name>
    <dbReference type="NCBI Taxonomy" id="884684"/>
    <lineage>
        <taxon>Bacteria</taxon>
        <taxon>Bacillati</taxon>
        <taxon>Bacillota</taxon>
        <taxon>Clostridia</taxon>
        <taxon>Eubacteriales</taxon>
        <taxon>Oscillospiraceae</taxon>
        <taxon>Mageeibacillus</taxon>
    </lineage>
</organism>
<dbReference type="EMBL" id="NBZD01000001">
    <property type="protein sequence ID" value="PNH19877.1"/>
    <property type="molecule type" value="Genomic_DNA"/>
</dbReference>
<evidence type="ECO:0000256" key="1">
    <source>
        <dbReference type="SAM" id="Phobius"/>
    </source>
</evidence>
<feature type="transmembrane region" description="Helical" evidence="1">
    <location>
        <begin position="27"/>
        <end position="51"/>
    </location>
</feature>
<feature type="transmembrane region" description="Helical" evidence="1">
    <location>
        <begin position="145"/>
        <end position="165"/>
    </location>
</feature>
<protein>
    <submittedName>
        <fullName evidence="2">Uncharacterized protein</fullName>
    </submittedName>
</protein>
<accession>A0A2J8B533</accession>
<evidence type="ECO:0000313" key="3">
    <source>
        <dbReference type="Proteomes" id="UP000236394"/>
    </source>
</evidence>
<evidence type="ECO:0000313" key="2">
    <source>
        <dbReference type="EMBL" id="PNH19877.1"/>
    </source>
</evidence>
<keyword evidence="1" id="KW-0472">Membrane</keyword>
<sequence length="239" mass="27831">MSFKIRCDRDTAINILTFASWLKLMKWCLIFVLGFFAIMIGTSFLVPDLLYIWLGSGLKIGSILSSHFSTWWITFFAVLLIEGIITVVYVGLFTLLNKFCYLLSRLLNLFISFVGCYGFVPMFALEFVKIFNSKADKIRVFTSPTANTVGFIILSIVLTYASWWVRITAFNYIYSHYFDKNNEYEYERVSLWKTCKELYEKTRYGILWMIDVVNKNKNKTSTETEVSVIDQESKNTSEV</sequence>
<dbReference type="AlphaFoldDB" id="A0A2J8B533"/>
<reference evidence="3" key="1">
    <citation type="submission" date="2017-04" db="EMBL/GenBank/DDBJ databases">
        <authorList>
            <person name="Bumgarner R.E."/>
            <person name="Fredricks D.N."/>
            <person name="Srinivasan S."/>
        </authorList>
    </citation>
    <scope>NUCLEOTIDE SEQUENCE [LARGE SCALE GENOMIC DNA]</scope>
    <source>
        <strain evidence="3">KA00405</strain>
    </source>
</reference>
<name>A0A2J8B533_9FIRM</name>
<gene>
    <name evidence="2" type="ORF">B7R76_03120</name>
</gene>
<dbReference type="Proteomes" id="UP000236394">
    <property type="component" value="Unassembled WGS sequence"/>
</dbReference>
<feature type="transmembrane region" description="Helical" evidence="1">
    <location>
        <begin position="71"/>
        <end position="94"/>
    </location>
</feature>
<keyword evidence="1" id="KW-1133">Transmembrane helix</keyword>
<keyword evidence="1" id="KW-0812">Transmembrane</keyword>
<proteinExistence type="predicted"/>
<comment type="caution">
    <text evidence="2">The sequence shown here is derived from an EMBL/GenBank/DDBJ whole genome shotgun (WGS) entry which is preliminary data.</text>
</comment>
<dbReference type="RefSeq" id="WP_102892366.1">
    <property type="nucleotide sequence ID" value="NZ_NBZD01000001.1"/>
</dbReference>
<feature type="transmembrane region" description="Helical" evidence="1">
    <location>
        <begin position="106"/>
        <end position="125"/>
    </location>
</feature>